<name>F0XUF7_GROCL</name>
<dbReference type="SUPFAM" id="SSF103473">
    <property type="entry name" value="MFS general substrate transporter"/>
    <property type="match status" value="1"/>
</dbReference>
<dbReference type="GO" id="GO:0005886">
    <property type="term" value="C:plasma membrane"/>
    <property type="evidence" value="ECO:0007669"/>
    <property type="project" value="TreeGrafter"/>
</dbReference>
<feature type="transmembrane region" description="Helical" evidence="5">
    <location>
        <begin position="230"/>
        <end position="253"/>
    </location>
</feature>
<organism evidence="8">
    <name type="scientific">Grosmannia clavigera (strain kw1407 / UAMH 11150)</name>
    <name type="common">Blue stain fungus</name>
    <name type="synonym">Graphiocladiella clavigera</name>
    <dbReference type="NCBI Taxonomy" id="655863"/>
    <lineage>
        <taxon>Eukaryota</taxon>
        <taxon>Fungi</taxon>
        <taxon>Dikarya</taxon>
        <taxon>Ascomycota</taxon>
        <taxon>Pezizomycotina</taxon>
        <taxon>Sordariomycetes</taxon>
        <taxon>Sordariomycetidae</taxon>
        <taxon>Ophiostomatales</taxon>
        <taxon>Ophiostomataceae</taxon>
        <taxon>Leptographium</taxon>
    </lineage>
</organism>
<dbReference type="RefSeq" id="XP_014167885.1">
    <property type="nucleotide sequence ID" value="XM_014312410.1"/>
</dbReference>
<evidence type="ECO:0000256" key="5">
    <source>
        <dbReference type="SAM" id="Phobius"/>
    </source>
</evidence>
<dbReference type="AlphaFoldDB" id="F0XUF7"/>
<dbReference type="GO" id="GO:0022857">
    <property type="term" value="F:transmembrane transporter activity"/>
    <property type="evidence" value="ECO:0007669"/>
    <property type="project" value="InterPro"/>
</dbReference>
<feature type="transmembrane region" description="Helical" evidence="5">
    <location>
        <begin position="310"/>
        <end position="328"/>
    </location>
</feature>
<dbReference type="InterPro" id="IPR020846">
    <property type="entry name" value="MFS_dom"/>
</dbReference>
<dbReference type="PANTHER" id="PTHR23502">
    <property type="entry name" value="MAJOR FACILITATOR SUPERFAMILY"/>
    <property type="match status" value="1"/>
</dbReference>
<dbReference type="Pfam" id="PF07690">
    <property type="entry name" value="MFS_1"/>
    <property type="match status" value="1"/>
</dbReference>
<keyword evidence="3 5" id="KW-1133">Transmembrane helix</keyword>
<keyword evidence="8" id="KW-1185">Reference proteome</keyword>
<evidence type="ECO:0000256" key="4">
    <source>
        <dbReference type="ARBA" id="ARBA00023136"/>
    </source>
</evidence>
<evidence type="ECO:0000259" key="6">
    <source>
        <dbReference type="PROSITE" id="PS50850"/>
    </source>
</evidence>
<comment type="subcellular location">
    <subcellularLocation>
        <location evidence="1">Membrane</location>
        <topology evidence="1">Multi-pass membrane protein</topology>
    </subcellularLocation>
</comment>
<evidence type="ECO:0000313" key="8">
    <source>
        <dbReference type="Proteomes" id="UP000007796"/>
    </source>
</evidence>
<evidence type="ECO:0000256" key="1">
    <source>
        <dbReference type="ARBA" id="ARBA00004141"/>
    </source>
</evidence>
<reference evidence="7 8" key="1">
    <citation type="journal article" date="2011" name="Proc. Natl. Acad. Sci. U.S.A.">
        <title>Genome and transcriptome analyses of the mountain pine beetle-fungal symbiont Grosmannia clavigera, a lodgepole pine pathogen.</title>
        <authorList>
            <person name="DiGuistini S."/>
            <person name="Wang Y."/>
            <person name="Liao N.Y."/>
            <person name="Taylor G."/>
            <person name="Tanguay P."/>
            <person name="Feau N."/>
            <person name="Henrissat B."/>
            <person name="Chan S.K."/>
            <person name="Hesse-Orce U."/>
            <person name="Alamouti S.M."/>
            <person name="Tsui C.K.M."/>
            <person name="Docking R.T."/>
            <person name="Levasseur A."/>
            <person name="Haridas S."/>
            <person name="Robertson G."/>
            <person name="Birol I."/>
            <person name="Holt R.A."/>
            <person name="Marra M.A."/>
            <person name="Hamelin R.C."/>
            <person name="Hirst M."/>
            <person name="Jones S.J.M."/>
            <person name="Bohlmann J."/>
            <person name="Breuil C."/>
        </authorList>
    </citation>
    <scope>NUCLEOTIDE SEQUENCE [LARGE SCALE GENOMIC DNA]</scope>
    <source>
        <strain evidence="8">kw1407 / UAMH 11150</strain>
    </source>
</reference>
<feature type="transmembrane region" description="Helical" evidence="5">
    <location>
        <begin position="112"/>
        <end position="130"/>
    </location>
</feature>
<feature type="domain" description="Major facilitator superfamily (MFS) profile" evidence="6">
    <location>
        <begin position="76"/>
        <end position="498"/>
    </location>
</feature>
<accession>F0XUF7</accession>
<dbReference type="Proteomes" id="UP000007796">
    <property type="component" value="Unassembled WGS sequence"/>
</dbReference>
<dbReference type="InterPro" id="IPR011701">
    <property type="entry name" value="MFS"/>
</dbReference>
<dbReference type="Gene3D" id="1.20.1250.20">
    <property type="entry name" value="MFS general substrate transporter like domains"/>
    <property type="match status" value="1"/>
</dbReference>
<dbReference type="STRING" id="655863.F0XUF7"/>
<gene>
    <name evidence="7" type="ORF">CMQ_4254</name>
</gene>
<feature type="transmembrane region" description="Helical" evidence="5">
    <location>
        <begin position="200"/>
        <end position="224"/>
    </location>
</feature>
<keyword evidence="4 5" id="KW-0472">Membrane</keyword>
<feature type="transmembrane region" description="Helical" evidence="5">
    <location>
        <begin position="348"/>
        <end position="366"/>
    </location>
</feature>
<feature type="transmembrane region" description="Helical" evidence="5">
    <location>
        <begin position="422"/>
        <end position="444"/>
    </location>
</feature>
<dbReference type="PROSITE" id="PS50850">
    <property type="entry name" value="MFS"/>
    <property type="match status" value="1"/>
</dbReference>
<dbReference type="InterPro" id="IPR036259">
    <property type="entry name" value="MFS_trans_sf"/>
</dbReference>
<dbReference type="GeneID" id="25977445"/>
<sequence>MSSTEVVRSEAAASKEMEAVAVPNKSEHVEYGDEPVLSPEHQAYLMQRHGTTDLDPIPAMDDEDPLNWGQRKKIVNLVLVAFHAMMSTFTAASIQPSFVAIAADLDVSVQQASYLTSLQIAVLGGAPLFWRPFSQAYGRRPVFLLSLACSLVCNIGCAESRSYGTMGLCRALTAFFISPPLSIGSGVVSETFFRRDRGLYMGVWATMATLGVSVAPLIFGFVAYRVGYRWVYWVLAMLTVQINAGQLVLYLFLGPETRYIANRPHVEQTTPPSRPSSFVARYLRFGRIDHTPLRVADFVRPLAMALRPCVLIPAAAYAMVFLWGGILISLELPQLFPERFGQNAEQVGLQNVSLVIGTLLGEQLGGRMSDRWMWRRHRRGHFPAPEYRLWLSYVGYALVVCGVVIFLVQIDHAGHRWNVTPLIGAAIASAGNQIITTVLITYAVDCYRHEAASIGMLANIGLVRSLGIPLGLLVAVSLLPTMALQWKGHCWRKQPALA</sequence>
<dbReference type="InParanoid" id="F0XUF7"/>
<keyword evidence="2 5" id="KW-0812">Transmembrane</keyword>
<evidence type="ECO:0000256" key="3">
    <source>
        <dbReference type="ARBA" id="ARBA00022989"/>
    </source>
</evidence>
<dbReference type="EMBL" id="GL630006">
    <property type="protein sequence ID" value="EFW98402.1"/>
    <property type="molecule type" value="Genomic_DNA"/>
</dbReference>
<dbReference type="PANTHER" id="PTHR23502:SF2">
    <property type="entry name" value="TRANSPORTER, PUTATIVE (AFU_ORTHOLOGUE AFUA_2G08910)-RELATED"/>
    <property type="match status" value="1"/>
</dbReference>
<dbReference type="HOGENOM" id="CLU_008455_13_7_1"/>
<protein>
    <submittedName>
        <fullName evidence="7">Major facilitator superfamily transporter multidrug resistance</fullName>
    </submittedName>
</protein>
<proteinExistence type="predicted"/>
<evidence type="ECO:0000256" key="2">
    <source>
        <dbReference type="ARBA" id="ARBA00022692"/>
    </source>
</evidence>
<dbReference type="eggNOG" id="KOG0255">
    <property type="taxonomic scope" value="Eukaryota"/>
</dbReference>
<evidence type="ECO:0000313" key="7">
    <source>
        <dbReference type="EMBL" id="EFW98402.1"/>
    </source>
</evidence>
<dbReference type="OrthoDB" id="2585655at2759"/>
<dbReference type="FunFam" id="1.20.1250.20:FF:000318">
    <property type="entry name" value="MFS multidrug transporter, putative"/>
    <property type="match status" value="1"/>
</dbReference>
<feature type="transmembrane region" description="Helical" evidence="5">
    <location>
        <begin position="74"/>
        <end position="92"/>
    </location>
</feature>
<feature type="transmembrane region" description="Helical" evidence="5">
    <location>
        <begin position="387"/>
        <end position="410"/>
    </location>
</feature>
<feature type="transmembrane region" description="Helical" evidence="5">
    <location>
        <begin position="456"/>
        <end position="479"/>
    </location>
</feature>